<dbReference type="GO" id="GO:0003700">
    <property type="term" value="F:DNA-binding transcription factor activity"/>
    <property type="evidence" value="ECO:0007669"/>
    <property type="project" value="InterPro"/>
</dbReference>
<organism evidence="2 3">
    <name type="scientific">Microbacterium lushaniae</name>
    <dbReference type="NCBI Taxonomy" id="2614639"/>
    <lineage>
        <taxon>Bacteria</taxon>
        <taxon>Bacillati</taxon>
        <taxon>Actinomycetota</taxon>
        <taxon>Actinomycetes</taxon>
        <taxon>Micrococcales</taxon>
        <taxon>Microbacteriaceae</taxon>
        <taxon>Microbacterium</taxon>
    </lineage>
</organism>
<dbReference type="SUPFAM" id="SSF88946">
    <property type="entry name" value="Sigma2 domain of RNA polymerase sigma factors"/>
    <property type="match status" value="1"/>
</dbReference>
<dbReference type="GO" id="GO:0006352">
    <property type="term" value="P:DNA-templated transcription initiation"/>
    <property type="evidence" value="ECO:0007669"/>
    <property type="project" value="InterPro"/>
</dbReference>
<gene>
    <name evidence="2" type="ORF">F6J85_15320</name>
</gene>
<dbReference type="InterPro" id="IPR013325">
    <property type="entry name" value="RNA_pol_sigma_r2"/>
</dbReference>
<dbReference type="Gene3D" id="1.10.1740.10">
    <property type="match status" value="1"/>
</dbReference>
<evidence type="ECO:0000259" key="1">
    <source>
        <dbReference type="Pfam" id="PF04542"/>
    </source>
</evidence>
<sequence>MENSAREPAVFSALYDRHATAVYRYVAQRLGDDAADDVMSETFLIAFERRASCDPAALKARPW</sequence>
<name>A0A5J6L793_9MICO</name>
<evidence type="ECO:0000313" key="3">
    <source>
        <dbReference type="Proteomes" id="UP000325516"/>
    </source>
</evidence>
<dbReference type="AlphaFoldDB" id="A0A5J6L793"/>
<protein>
    <recommendedName>
        <fullName evidence="1">RNA polymerase sigma-70 region 2 domain-containing protein</fullName>
    </recommendedName>
</protein>
<feature type="domain" description="RNA polymerase sigma-70 region 2" evidence="1">
    <location>
        <begin position="14"/>
        <end position="63"/>
    </location>
</feature>
<dbReference type="Pfam" id="PF04542">
    <property type="entry name" value="Sigma70_r2"/>
    <property type="match status" value="1"/>
</dbReference>
<accession>A0A5J6L793</accession>
<proteinExistence type="predicted"/>
<evidence type="ECO:0000313" key="2">
    <source>
        <dbReference type="EMBL" id="QEW04325.1"/>
    </source>
</evidence>
<keyword evidence="3" id="KW-1185">Reference proteome</keyword>
<reference evidence="3" key="1">
    <citation type="submission" date="2019-09" db="EMBL/GenBank/DDBJ databases">
        <title>Mumia zhuanghuii sp. nov. isolated from the intestinal contents of plateau pika (Ochotona curzoniae) in the Qinghai-Tibet plateau of China.</title>
        <authorList>
            <person name="Tian Z."/>
        </authorList>
    </citation>
    <scope>NUCLEOTIDE SEQUENCE [LARGE SCALE GENOMIC DNA]</scope>
    <source>
        <strain evidence="3">L-031</strain>
    </source>
</reference>
<dbReference type="EMBL" id="CP044232">
    <property type="protein sequence ID" value="QEW04325.1"/>
    <property type="molecule type" value="Genomic_DNA"/>
</dbReference>
<dbReference type="RefSeq" id="WP_150926357.1">
    <property type="nucleotide sequence ID" value="NZ_CP044232.1"/>
</dbReference>
<dbReference type="Proteomes" id="UP000325516">
    <property type="component" value="Chromosome"/>
</dbReference>
<dbReference type="KEGG" id="mlz:F6J85_15320"/>
<dbReference type="InterPro" id="IPR007627">
    <property type="entry name" value="RNA_pol_sigma70_r2"/>
</dbReference>